<evidence type="ECO:0000313" key="1">
    <source>
        <dbReference type="EMBL" id="AJA09235.1"/>
    </source>
</evidence>
<dbReference type="AlphaFoldDB" id="A0A0A7PGX4"/>
<gene>
    <name evidence="1" type="ORF">SKP52_11690</name>
</gene>
<dbReference type="KEGG" id="sphk:SKP52_11690"/>
<organism evidence="1 2">
    <name type="scientific">Sphingopyxis fribergensis</name>
    <dbReference type="NCBI Taxonomy" id="1515612"/>
    <lineage>
        <taxon>Bacteria</taxon>
        <taxon>Pseudomonadati</taxon>
        <taxon>Pseudomonadota</taxon>
        <taxon>Alphaproteobacteria</taxon>
        <taxon>Sphingomonadales</taxon>
        <taxon>Sphingomonadaceae</taxon>
        <taxon>Sphingopyxis</taxon>
    </lineage>
</organism>
<dbReference type="STRING" id="1515612.SKP52_11690"/>
<protein>
    <submittedName>
        <fullName evidence="1">Uncharacterized protein</fullName>
    </submittedName>
</protein>
<dbReference type="EMBL" id="CP009122">
    <property type="protein sequence ID" value="AJA09235.1"/>
    <property type="molecule type" value="Genomic_DNA"/>
</dbReference>
<accession>A0A0A7PGX4</accession>
<reference evidence="1 2" key="1">
    <citation type="journal article" date="2015" name="Int. J. Syst. Evol. Microbiol.">
        <title>Description of Sphingopyxis fribergensis sp. nov. - a soil bacterium with the ability to degrade styrene and phenylacetic acid.</title>
        <authorList>
            <person name="Oelschlagel M."/>
            <person name="Ruckert C."/>
            <person name="Kalinowski J."/>
            <person name="Schmidt G."/>
            <person name="Schlomann M."/>
            <person name="Tischler D."/>
        </authorList>
    </citation>
    <scope>NUCLEOTIDE SEQUENCE [LARGE SCALE GENOMIC DNA]</scope>
    <source>
        <strain evidence="1 2">Kp5.2</strain>
    </source>
</reference>
<dbReference type="HOGENOM" id="CLU_2737936_0_0_5"/>
<evidence type="ECO:0000313" key="2">
    <source>
        <dbReference type="Proteomes" id="UP000030907"/>
    </source>
</evidence>
<name>A0A0A7PGX4_9SPHN</name>
<keyword evidence="2" id="KW-1185">Reference proteome</keyword>
<proteinExistence type="predicted"/>
<dbReference type="Proteomes" id="UP000030907">
    <property type="component" value="Chromosome"/>
</dbReference>
<sequence length="71" mass="7723">MSYGLVAFSLDPSALARSDIKGSNRPTAAHNKRQRRLRLHLTLIAVRYCGDSPVALATSSGGATNPEREIW</sequence>